<keyword evidence="5" id="KW-0547">Nucleotide-binding</keyword>
<evidence type="ECO:0000259" key="12">
    <source>
        <dbReference type="PROSITE" id="PS50014"/>
    </source>
</evidence>
<evidence type="ECO:0000256" key="1">
    <source>
        <dbReference type="ARBA" id="ARBA00004123"/>
    </source>
</evidence>
<dbReference type="GO" id="GO:0045815">
    <property type="term" value="P:transcription initiation-coupled chromatin remodeling"/>
    <property type="evidence" value="ECO:0007669"/>
    <property type="project" value="TreeGrafter"/>
</dbReference>
<dbReference type="PROSITE" id="PS50014">
    <property type="entry name" value="BROMODOMAIN_2"/>
    <property type="match status" value="1"/>
</dbReference>
<dbReference type="Pfam" id="PF17862">
    <property type="entry name" value="AAA_lid_3"/>
    <property type="match status" value="1"/>
</dbReference>
<feature type="compositionally biased region" description="Basic and acidic residues" evidence="11">
    <location>
        <begin position="259"/>
        <end position="281"/>
    </location>
</feature>
<keyword evidence="14" id="KW-1185">Reference proteome</keyword>
<feature type="compositionally biased region" description="Basic residues" evidence="11">
    <location>
        <begin position="210"/>
        <end position="241"/>
    </location>
</feature>
<dbReference type="InterPro" id="IPR036427">
    <property type="entry name" value="Bromodomain-like_sf"/>
</dbReference>
<dbReference type="GO" id="GO:0003682">
    <property type="term" value="F:chromatin binding"/>
    <property type="evidence" value="ECO:0007669"/>
    <property type="project" value="TreeGrafter"/>
</dbReference>
<dbReference type="GO" id="GO:0016887">
    <property type="term" value="F:ATP hydrolysis activity"/>
    <property type="evidence" value="ECO:0007669"/>
    <property type="project" value="InterPro"/>
</dbReference>
<dbReference type="GO" id="GO:0005524">
    <property type="term" value="F:ATP binding"/>
    <property type="evidence" value="ECO:0007669"/>
    <property type="project" value="UniProtKB-KW"/>
</dbReference>
<reference evidence="14" key="1">
    <citation type="submission" date="2016-03" db="EMBL/GenBank/DDBJ databases">
        <authorList>
            <person name="Devillers H."/>
        </authorList>
    </citation>
    <scope>NUCLEOTIDE SEQUENCE [LARGE SCALE GENOMIC DNA]</scope>
</reference>
<dbReference type="PROSITE" id="PS00674">
    <property type="entry name" value="AAA"/>
    <property type="match status" value="1"/>
</dbReference>
<evidence type="ECO:0000256" key="11">
    <source>
        <dbReference type="SAM" id="MobiDB-lite"/>
    </source>
</evidence>
<keyword evidence="8 10" id="KW-0103">Bromodomain</keyword>
<dbReference type="InterPro" id="IPR045199">
    <property type="entry name" value="ATAD2-like"/>
</dbReference>
<dbReference type="GO" id="GO:0005634">
    <property type="term" value="C:nucleus"/>
    <property type="evidence" value="ECO:0007669"/>
    <property type="project" value="UniProtKB-SubCell"/>
</dbReference>
<feature type="compositionally biased region" description="Acidic residues" evidence="11">
    <location>
        <begin position="150"/>
        <end position="177"/>
    </location>
</feature>
<feature type="region of interest" description="Disordered" evidence="11">
    <location>
        <begin position="1222"/>
        <end position="1242"/>
    </location>
</feature>
<name>A0A1G4K4N5_9SACH</name>
<evidence type="ECO:0000256" key="10">
    <source>
        <dbReference type="PROSITE-ProRule" id="PRU00035"/>
    </source>
</evidence>
<proteinExistence type="inferred from homology"/>
<dbReference type="CDD" id="cd05491">
    <property type="entry name" value="Bromo_TBP7_like"/>
    <property type="match status" value="1"/>
</dbReference>
<dbReference type="GO" id="GO:0000785">
    <property type="term" value="C:chromatin"/>
    <property type="evidence" value="ECO:0007669"/>
    <property type="project" value="UniProtKB-ARBA"/>
</dbReference>
<comment type="subcellular location">
    <subcellularLocation>
        <location evidence="2">Chromosome</location>
    </subcellularLocation>
    <subcellularLocation>
        <location evidence="1">Nucleus</location>
    </subcellularLocation>
</comment>
<feature type="compositionally biased region" description="Acidic residues" evidence="11">
    <location>
        <begin position="196"/>
        <end position="206"/>
    </location>
</feature>
<dbReference type="GO" id="GO:0042393">
    <property type="term" value="F:histone binding"/>
    <property type="evidence" value="ECO:0007669"/>
    <property type="project" value="UniProtKB-ARBA"/>
</dbReference>
<keyword evidence="9" id="KW-0539">Nucleus</keyword>
<dbReference type="InterPro" id="IPR027417">
    <property type="entry name" value="P-loop_NTPase"/>
</dbReference>
<evidence type="ECO:0000256" key="3">
    <source>
        <dbReference type="ARBA" id="ARBA00006914"/>
    </source>
</evidence>
<feature type="compositionally biased region" description="Polar residues" evidence="11">
    <location>
        <begin position="133"/>
        <end position="148"/>
    </location>
</feature>
<protein>
    <submittedName>
        <fullName evidence="13">LAMI_0F15676g1_1</fullName>
    </submittedName>
</protein>
<dbReference type="SUPFAM" id="SSF47370">
    <property type="entry name" value="Bromodomain"/>
    <property type="match status" value="1"/>
</dbReference>
<dbReference type="SMART" id="SM00382">
    <property type="entry name" value="AAA"/>
    <property type="match status" value="1"/>
</dbReference>
<keyword evidence="6" id="KW-0378">Hydrolase</keyword>
<feature type="compositionally biased region" description="Polar residues" evidence="11">
    <location>
        <begin position="112"/>
        <end position="125"/>
    </location>
</feature>
<dbReference type="InterPro" id="IPR003959">
    <property type="entry name" value="ATPase_AAA_core"/>
</dbReference>
<evidence type="ECO:0000313" key="13">
    <source>
        <dbReference type="EMBL" id="SCU98645.1"/>
    </source>
</evidence>
<feature type="region of interest" description="Disordered" evidence="11">
    <location>
        <begin position="1"/>
        <end position="322"/>
    </location>
</feature>
<dbReference type="GO" id="GO:0006334">
    <property type="term" value="P:nucleosome assembly"/>
    <property type="evidence" value="ECO:0007669"/>
    <property type="project" value="TreeGrafter"/>
</dbReference>
<feature type="domain" description="Bromo" evidence="12">
    <location>
        <begin position="1038"/>
        <end position="1080"/>
    </location>
</feature>
<evidence type="ECO:0000256" key="4">
    <source>
        <dbReference type="ARBA" id="ARBA00022454"/>
    </source>
</evidence>
<dbReference type="CDD" id="cd19517">
    <property type="entry name" value="RecA-like_Yta7-like"/>
    <property type="match status" value="1"/>
</dbReference>
<feature type="compositionally biased region" description="Acidic residues" evidence="11">
    <location>
        <begin position="69"/>
        <end position="79"/>
    </location>
</feature>
<dbReference type="SUPFAM" id="SSF52540">
    <property type="entry name" value="P-loop containing nucleoside triphosphate hydrolases"/>
    <property type="match status" value="2"/>
</dbReference>
<dbReference type="GO" id="GO:0140674">
    <property type="term" value="F:ATP-dependent histone chaperone activity"/>
    <property type="evidence" value="ECO:0007669"/>
    <property type="project" value="UniProtKB-ARBA"/>
</dbReference>
<comment type="similarity">
    <text evidence="3">Belongs to the AAA ATPase family.</text>
</comment>
<keyword evidence="7" id="KW-0067">ATP-binding</keyword>
<dbReference type="Proteomes" id="UP000191024">
    <property type="component" value="Chromosome F"/>
</dbReference>
<keyword evidence="4" id="KW-0158">Chromosome</keyword>
<feature type="region of interest" description="Disordered" evidence="11">
    <location>
        <begin position="375"/>
        <end position="400"/>
    </location>
</feature>
<feature type="region of interest" description="Disordered" evidence="11">
    <location>
        <begin position="918"/>
        <end position="941"/>
    </location>
</feature>
<dbReference type="Gene3D" id="3.40.50.300">
    <property type="entry name" value="P-loop containing nucleotide triphosphate hydrolases"/>
    <property type="match status" value="2"/>
</dbReference>
<dbReference type="InterPro" id="IPR003960">
    <property type="entry name" value="ATPase_AAA_CS"/>
</dbReference>
<dbReference type="FunFam" id="3.40.50.300:FF:001218">
    <property type="entry name" value="AAA family ATPase, putative"/>
    <property type="match status" value="1"/>
</dbReference>
<dbReference type="InterPro" id="IPR001487">
    <property type="entry name" value="Bromodomain"/>
</dbReference>
<feature type="compositionally biased region" description="Polar residues" evidence="11">
    <location>
        <begin position="1224"/>
        <end position="1241"/>
    </location>
</feature>
<evidence type="ECO:0000256" key="5">
    <source>
        <dbReference type="ARBA" id="ARBA00022741"/>
    </source>
</evidence>
<gene>
    <name evidence="13" type="ORF">LAMI_0F15676G</name>
</gene>
<feature type="compositionally biased region" description="Low complexity" evidence="11">
    <location>
        <begin position="58"/>
        <end position="68"/>
    </location>
</feature>
<evidence type="ECO:0000256" key="9">
    <source>
        <dbReference type="ARBA" id="ARBA00023242"/>
    </source>
</evidence>
<dbReference type="PANTHER" id="PTHR23069:SF0">
    <property type="entry name" value="TAT-BINDING HOMOLOG 7"/>
    <property type="match status" value="1"/>
</dbReference>
<dbReference type="OrthoDB" id="5421at2759"/>
<dbReference type="EMBL" id="LT598467">
    <property type="protein sequence ID" value="SCU98645.1"/>
    <property type="molecule type" value="Genomic_DNA"/>
</dbReference>
<dbReference type="FunFam" id="1.10.8.60:FF:000016">
    <property type="entry name" value="ATPase family AAA domain-containing protein 2B"/>
    <property type="match status" value="1"/>
</dbReference>
<evidence type="ECO:0000313" key="14">
    <source>
        <dbReference type="Proteomes" id="UP000191024"/>
    </source>
</evidence>
<dbReference type="Gene3D" id="1.10.8.60">
    <property type="match status" value="1"/>
</dbReference>
<dbReference type="InterPro" id="IPR003593">
    <property type="entry name" value="AAA+_ATPase"/>
</dbReference>
<dbReference type="PANTHER" id="PTHR23069">
    <property type="entry name" value="AAA DOMAIN-CONTAINING"/>
    <property type="match status" value="1"/>
</dbReference>
<accession>A0A1G4K4N5</accession>
<feature type="compositionally biased region" description="Basic and acidic residues" evidence="11">
    <location>
        <begin position="383"/>
        <end position="400"/>
    </location>
</feature>
<dbReference type="GO" id="GO:0006337">
    <property type="term" value="P:nucleosome disassembly"/>
    <property type="evidence" value="ECO:0007669"/>
    <property type="project" value="TreeGrafter"/>
</dbReference>
<feature type="region of interest" description="Disordered" evidence="11">
    <location>
        <begin position="1178"/>
        <end position="1200"/>
    </location>
</feature>
<evidence type="ECO:0000256" key="7">
    <source>
        <dbReference type="ARBA" id="ARBA00022840"/>
    </source>
</evidence>
<dbReference type="STRING" id="1230905.A0A1G4K4N5"/>
<dbReference type="InterPro" id="IPR041569">
    <property type="entry name" value="AAA_lid_3"/>
</dbReference>
<organism evidence="13 14">
    <name type="scientific">Lachancea mirantina</name>
    <dbReference type="NCBI Taxonomy" id="1230905"/>
    <lineage>
        <taxon>Eukaryota</taxon>
        <taxon>Fungi</taxon>
        <taxon>Dikarya</taxon>
        <taxon>Ascomycota</taxon>
        <taxon>Saccharomycotina</taxon>
        <taxon>Saccharomycetes</taxon>
        <taxon>Saccharomycetales</taxon>
        <taxon>Saccharomycetaceae</taxon>
        <taxon>Lachancea</taxon>
    </lineage>
</organism>
<evidence type="ECO:0000256" key="8">
    <source>
        <dbReference type="ARBA" id="ARBA00023117"/>
    </source>
</evidence>
<dbReference type="Pfam" id="PF00004">
    <property type="entry name" value="AAA"/>
    <property type="match status" value="1"/>
</dbReference>
<dbReference type="FunFam" id="3.40.50.300:FF:000061">
    <property type="entry name" value="ATPase family, AAA domain-containing 2"/>
    <property type="match status" value="1"/>
</dbReference>
<sequence length="1307" mass="146878">MTRVTRNWRDESEDDLGSSNTQEIKDENGIVHTTSRSLRKVNYAEDSNSDENKEDEAYGQGNYAGAQAVDDDGDEDEDVSAFRRHSNRTRQNATFYSENEDHDPHTVDWATANATVVNQEPAQQEENFETDQYETSQGSHARANNKSLNQDEDESFHEDDVQDLDDDMPESEDEYLSDDSVRRHQRRADQNFIVNDEGDQDTDEDDKPLLHRNFRNSTLRARRSRPRDRSPPRKLRRRTRSTYHSDEEGYGNEPLSLADELKELRDDSPIREKRSLRERTKPVNYTLPPPLPDHSASGAFGAGESTSFEKQSPRGRRGLHVGQSFGPIRRLFPTGGPFGGNDVTAIFGTNTNFYGANVTSKNSKLLIDSDSSEDEILPIGKSSTEKKPGSGTEKKKKPEIADLDPLGVDMNIKFEDVGGLDNYIDQLKEMVALPLLYPELYQNFGITPPRGVLFHGPPGTGKTLMARALAASCSSDGQKITFFMRKGADILSKWVGEAERQLRLLFDEAKKNQPSIIFFDEIDGLAPVRSSKQEQIHASIVSTMLALMDGMDNRGQVIVIGATNRPDAVDPALRRPGRFDREFYFPLPDLEARSKILEIHTKKWEPPLSKILLEKLASMTKGYGGADLRALCTEAALISIQRRFPQIYQSNEKLAINPSDVKVKARDFMLALDKITPSSARSTSSLARPLPEGISILLNEQLEEIKDYLKKIMPSDSTKLKQGQSIIKHFLNYCDDSDEDDSAELAKTEFIKAQEKARTYRPRLLVGGASGSGQQYIGPAILHHLEHFNVQKLDLGNLMSDSTRTVESAITQIFIEARRRQPSILYIPDTELWLRCLPEGAILTFASLCRSLKSSEQVLVLAIANGLDKNDIAESSISEIGFNSSFMRIREPASHQRRAFFQNIAKVLSMPPVNFQSSRKRKNPLPVLPKAPPSLKGCGLDQEGKPLSAEAKLSMELKSFQTQDMKTKNALKIKLSGLMDLFKNRYKRFRKPPIEDALLIHLFEQNASPENNIEVQPAYVKDGEMILEVATGRKFYNMDLDIVEERLWNGFYSEPKQYLKDIELIYHDAHTSGDRERIIKASEMFANAQMGIEELSQPDFIKECKAVRQRELLRQKLFLEQQSKEAAADTGDRNPVDSAIGEPEIVAEQGPQEEVGVGAGNQLQAQLQSDAYPTETIGSDAVLNSNDGNESAPGEAHVKAQDDSMMKSVGEQEDEVPIVLNGIPQDSSSGKLVEESSTASTPDEDHYLQIDTQRMEDLVNQLENWSNGYTVEQLEDFYAIVLNIVWEDRFSWDRNSTIDKILDYLSS</sequence>
<evidence type="ECO:0000256" key="2">
    <source>
        <dbReference type="ARBA" id="ARBA00004286"/>
    </source>
</evidence>
<evidence type="ECO:0000256" key="6">
    <source>
        <dbReference type="ARBA" id="ARBA00022801"/>
    </source>
</evidence>